<reference evidence="3" key="2">
    <citation type="submission" date="2013-10" db="EMBL/GenBank/DDBJ databases">
        <authorList>
            <person name="Aslett M."/>
        </authorList>
    </citation>
    <scope>NUCLEOTIDE SEQUENCE [LARGE SCALE GENOMIC DNA]</scope>
    <source>
        <strain evidence="3">Houghton</strain>
    </source>
</reference>
<protein>
    <submittedName>
        <fullName evidence="3">Uncharacterized protein</fullName>
    </submittedName>
</protein>
<proteinExistence type="predicted"/>
<evidence type="ECO:0000256" key="2">
    <source>
        <dbReference type="SAM" id="Phobius"/>
    </source>
</evidence>
<feature type="compositionally biased region" description="Low complexity" evidence="1">
    <location>
        <begin position="21"/>
        <end position="35"/>
    </location>
</feature>
<feature type="compositionally biased region" description="Low complexity" evidence="1">
    <location>
        <begin position="245"/>
        <end position="256"/>
    </location>
</feature>
<sequence length="523" mass="55979">MAGEELPLVAEAEGGVEESPTEATESEASSNDTSTITRTSEYAKGSSKLKGALLNALLVIFVVGALIAHVQLGRSELPQPSKPGELTPPSHDVSKPEEPKPGQEAPAEGSSLPELPADEEEDFSESEEELEEVSDDDDVPASPEVQGSKDPRHTAEVAALEDNQPGKQEVRLPESGPQAEPADASGEAEPSWGVSPSPVQEAQGQVEVVHTAETGAQEESDSEEGYEDVPPADSGGFPVLEGTLPQQQAPVAPVAQDESEEEPKDDMAQQEAGQLGGAAEQSDAVPTLLSCLAEPMFEKPFSLSADDLAPYVGILRGPPEDLVTVQGFYVPRRMLVDFLTGEWLDVTMLQIYTNMVTVRGSLIAEPVEPGNQHQPRLCIQQPAVALLNPSEISIAWQLFATDNRVQEVNPESVKRALVADRVVFAMSAPLRELDGSTGKSHTGHFIVGVIDRKEHRVSVVDSLPRQPSFYEPILEFMKEIARQLHDPDDGPPPPYEASPHVPEPGFPMQVEALKGANIPLSVG</sequence>
<reference evidence="3" key="1">
    <citation type="submission" date="2013-10" db="EMBL/GenBank/DDBJ databases">
        <title>Genomic analysis of the causative agents of coccidiosis in chickens.</title>
        <authorList>
            <person name="Reid A.J."/>
            <person name="Blake D."/>
            <person name="Billington K."/>
            <person name="Browne H."/>
            <person name="Dunn M."/>
            <person name="Hung S."/>
            <person name="Kawahara F."/>
            <person name="Miranda-Saavedra D."/>
            <person name="Mourier T."/>
            <person name="Nagra H."/>
            <person name="Otto T.D."/>
            <person name="Rawlings N."/>
            <person name="Sanchez A."/>
            <person name="Sanders M."/>
            <person name="Subramaniam C."/>
            <person name="Tay Y."/>
            <person name="Dear P."/>
            <person name="Doerig C."/>
            <person name="Gruber A."/>
            <person name="Parkinson J."/>
            <person name="Shirley M."/>
            <person name="Wan K.L."/>
            <person name="Berriman M."/>
            <person name="Tomley F."/>
            <person name="Pain A."/>
        </authorList>
    </citation>
    <scope>NUCLEOTIDE SEQUENCE [LARGE SCALE GENOMIC DNA]</scope>
    <source>
        <strain evidence="3">Houghton</strain>
    </source>
</reference>
<feature type="transmembrane region" description="Helical" evidence="2">
    <location>
        <begin position="52"/>
        <end position="72"/>
    </location>
</feature>
<keyword evidence="4" id="KW-1185">Reference proteome</keyword>
<dbReference type="AlphaFoldDB" id="U6GN73"/>
<dbReference type="GeneID" id="25274308"/>
<feature type="region of interest" description="Disordered" evidence="1">
    <location>
        <begin position="75"/>
        <end position="281"/>
    </location>
</feature>
<feature type="compositionally biased region" description="Acidic residues" evidence="1">
    <location>
        <begin position="216"/>
        <end position="227"/>
    </location>
</feature>
<dbReference type="EMBL" id="HG671746">
    <property type="protein sequence ID" value="CDI81630.1"/>
    <property type="molecule type" value="Genomic_DNA"/>
</dbReference>
<accession>U6GN73</accession>
<organism evidence="3 4">
    <name type="scientific">Eimeria acervulina</name>
    <name type="common">Coccidian parasite</name>
    <dbReference type="NCBI Taxonomy" id="5801"/>
    <lineage>
        <taxon>Eukaryota</taxon>
        <taxon>Sar</taxon>
        <taxon>Alveolata</taxon>
        <taxon>Apicomplexa</taxon>
        <taxon>Conoidasida</taxon>
        <taxon>Coccidia</taxon>
        <taxon>Eucoccidiorida</taxon>
        <taxon>Eimeriorina</taxon>
        <taxon>Eimeriidae</taxon>
        <taxon>Eimeria</taxon>
    </lineage>
</organism>
<dbReference type="Proteomes" id="UP000018050">
    <property type="component" value="Unassembled WGS sequence"/>
</dbReference>
<feature type="region of interest" description="Disordered" evidence="1">
    <location>
        <begin position="1"/>
        <end position="45"/>
    </location>
</feature>
<feature type="compositionally biased region" description="Basic and acidic residues" evidence="1">
    <location>
        <begin position="92"/>
        <end position="101"/>
    </location>
</feature>
<dbReference type="RefSeq" id="XP_013248706.1">
    <property type="nucleotide sequence ID" value="XM_013393252.1"/>
</dbReference>
<evidence type="ECO:0000256" key="1">
    <source>
        <dbReference type="SAM" id="MobiDB-lite"/>
    </source>
</evidence>
<feature type="compositionally biased region" description="Acidic residues" evidence="1">
    <location>
        <begin position="116"/>
        <end position="139"/>
    </location>
</feature>
<keyword evidence="2" id="KW-0812">Transmembrane</keyword>
<name>U6GN73_EIMAC</name>
<evidence type="ECO:0000313" key="3">
    <source>
        <dbReference type="EMBL" id="CDI81630.1"/>
    </source>
</evidence>
<keyword evidence="2" id="KW-0472">Membrane</keyword>
<gene>
    <name evidence="3" type="ORF">EAH_00062380</name>
</gene>
<keyword evidence="2" id="KW-1133">Transmembrane helix</keyword>
<dbReference type="VEuPathDB" id="ToxoDB:EAH_00062380"/>
<feature type="compositionally biased region" description="Low complexity" evidence="1">
    <location>
        <begin position="269"/>
        <end position="281"/>
    </location>
</feature>
<evidence type="ECO:0000313" key="4">
    <source>
        <dbReference type="Proteomes" id="UP000018050"/>
    </source>
</evidence>
<dbReference type="OrthoDB" id="348073at2759"/>
<dbReference type="OMA" id="CMENILC"/>